<accession>A0A0G1EVT6</accession>
<feature type="compositionally biased region" description="Pro residues" evidence="1">
    <location>
        <begin position="379"/>
        <end position="397"/>
    </location>
</feature>
<gene>
    <name evidence="2" type="ORF">UV61_C0004G0057</name>
</gene>
<proteinExistence type="predicted"/>
<dbReference type="Proteomes" id="UP000034050">
    <property type="component" value="Unassembled WGS sequence"/>
</dbReference>
<comment type="caution">
    <text evidence="2">The sequence shown here is derived from an EMBL/GenBank/DDBJ whole genome shotgun (WGS) entry which is preliminary data.</text>
</comment>
<reference evidence="2" key="1">
    <citation type="journal article" date="2015" name="Nature">
        <title>rRNA introns, odd ribosomes, and small enigmatic genomes across a large radiation of phyla.</title>
        <authorList>
            <person name="Brown C.T."/>
            <person name="Hug L.A."/>
            <person name="Thomas B.C."/>
            <person name="Sharon I."/>
            <person name="Castelle C.J."/>
            <person name="Singh A."/>
            <person name="Wilkins M.J."/>
            <person name="Williams K.H."/>
            <person name="Banfield J.F."/>
        </authorList>
    </citation>
    <scope>NUCLEOTIDE SEQUENCE [LARGE SCALE GENOMIC DNA]</scope>
</reference>
<organism evidence="2">
    <name type="scientific">Candidatus Gottesmanbacteria bacterium GW2011_GWB1_43_11</name>
    <dbReference type="NCBI Taxonomy" id="1618446"/>
    <lineage>
        <taxon>Bacteria</taxon>
        <taxon>Candidatus Gottesmaniibacteriota</taxon>
    </lineage>
</organism>
<sequence>MFAKSKYRYLLILLSLIIPLVFPAQILAANCSGTNTYNVLGQTLFPLTDLGPTTYTSSIDGVTYTGGLYPDGTNTRSSYWDAVGQNQAANIYPRDSLGNRDDQNGKIVLLSIGMSNATGEFKGTQLPWGEVSQSFWSQATSTPNLNPQLVIVDGADGSETADKIQDINYIYWTSILPKRLNNSSVTASQIQVVWIKEAIAIPTTADTISVLAGYYESIARNIKTLYPNTQIAYFTSRGYAGYATLGFDYNPEPYAYESAFAVRSVIGDQINGLNNLNYDPNLGPVTAPWITWGPYIWSDGLGADGVRGGIAGRSDGLEWACEDWNNSAKRSDGIHPSRNIDDPIDNEGGIHKVGAMLLNFFLTDTTVVPWFTTFVPNPTPTPTPSASPEPSPSPSPSPITSTYQISEGVNDVNQDGLTRLTTNQTIVWAGNGSSFDYSYMGLRFTGINIPQNSLVTSALLEGFSAKTNQSATASAMIYADAIGNSSIFTSLNLPSQRIPTTSQVTFNPSTTWAINTWYNFGELAPVIQEIVNRSDWQTGNSLSLIMKGNSPIATKRFIYSFENSASSAAKLTVTYTQP</sequence>
<dbReference type="EMBL" id="LCFD01000004">
    <property type="protein sequence ID" value="KKS87131.1"/>
    <property type="molecule type" value="Genomic_DNA"/>
</dbReference>
<dbReference type="AlphaFoldDB" id="A0A0G1EVT6"/>
<protein>
    <submittedName>
        <fullName evidence="2">Uncharacterized protein</fullName>
    </submittedName>
</protein>
<evidence type="ECO:0000256" key="1">
    <source>
        <dbReference type="SAM" id="MobiDB-lite"/>
    </source>
</evidence>
<feature type="region of interest" description="Disordered" evidence="1">
    <location>
        <begin position="379"/>
        <end position="402"/>
    </location>
</feature>
<evidence type="ECO:0000313" key="2">
    <source>
        <dbReference type="EMBL" id="KKS87131.1"/>
    </source>
</evidence>
<name>A0A0G1EVT6_9BACT</name>
<dbReference type="STRING" id="1618446.UV61_C0004G0057"/>